<gene>
    <name evidence="2" type="ORF">SAMN05216201_12538</name>
</gene>
<keyword evidence="3" id="KW-1185">Reference proteome</keyword>
<dbReference type="CDD" id="cd06981">
    <property type="entry name" value="cupin_reut_a1446"/>
    <property type="match status" value="1"/>
</dbReference>
<evidence type="ECO:0000259" key="1">
    <source>
        <dbReference type="Pfam" id="PF07883"/>
    </source>
</evidence>
<dbReference type="Gene3D" id="2.60.120.10">
    <property type="entry name" value="Jelly Rolls"/>
    <property type="match status" value="1"/>
</dbReference>
<protein>
    <submittedName>
        <fullName evidence="2">Cupin 2 domain-containing protein</fullName>
    </submittedName>
</protein>
<accession>A0A1H7CTD8</accession>
<name>A0A1H7CTD8_9PSED</name>
<dbReference type="AlphaFoldDB" id="A0A1H7CTD8"/>
<dbReference type="OrthoDB" id="9798585at2"/>
<dbReference type="EMBL" id="FNZE01000025">
    <property type="protein sequence ID" value="SEJ89085.1"/>
    <property type="molecule type" value="Genomic_DNA"/>
</dbReference>
<dbReference type="Proteomes" id="UP000242930">
    <property type="component" value="Unassembled WGS sequence"/>
</dbReference>
<feature type="domain" description="Cupin type-2" evidence="1">
    <location>
        <begin position="48"/>
        <end position="103"/>
    </location>
</feature>
<evidence type="ECO:0000313" key="2">
    <source>
        <dbReference type="EMBL" id="SEJ89085.1"/>
    </source>
</evidence>
<dbReference type="SUPFAM" id="SSF51182">
    <property type="entry name" value="RmlC-like cupins"/>
    <property type="match status" value="1"/>
</dbReference>
<reference evidence="3" key="1">
    <citation type="submission" date="2016-10" db="EMBL/GenBank/DDBJ databases">
        <authorList>
            <person name="Varghese N."/>
            <person name="Submissions S."/>
        </authorList>
    </citation>
    <scope>NUCLEOTIDE SEQUENCE [LARGE SCALE GENOMIC DNA]</scope>
    <source>
        <strain evidence="3">LMG 25967</strain>
    </source>
</reference>
<dbReference type="InterPro" id="IPR014710">
    <property type="entry name" value="RmlC-like_jellyroll"/>
</dbReference>
<dbReference type="RefSeq" id="WP_090313526.1">
    <property type="nucleotide sequence ID" value="NZ_FNZE01000025.1"/>
</dbReference>
<organism evidence="2 3">
    <name type="scientific">Pseudomonas linyingensis</name>
    <dbReference type="NCBI Taxonomy" id="915471"/>
    <lineage>
        <taxon>Bacteria</taxon>
        <taxon>Pseudomonadati</taxon>
        <taxon>Pseudomonadota</taxon>
        <taxon>Gammaproteobacteria</taxon>
        <taxon>Pseudomonadales</taxon>
        <taxon>Pseudomonadaceae</taxon>
        <taxon>Pseudomonas</taxon>
    </lineage>
</organism>
<sequence>MPANLFQPLPDARSGECFDDLLERPGCRIERIVSHGQASPPGFWYDQAWDEWVLLLSGSAVLRLEPQAEAVALQPGDHLLIPAGVRHRVEATAAGQPTVWLAVHCGAAATPVWPRESPAARPEQQGNPLP</sequence>
<dbReference type="STRING" id="915471.SAMN05216201_12538"/>
<dbReference type="InterPro" id="IPR011051">
    <property type="entry name" value="RmlC_Cupin_sf"/>
</dbReference>
<proteinExistence type="predicted"/>
<dbReference type="Pfam" id="PF07883">
    <property type="entry name" value="Cupin_2"/>
    <property type="match status" value="1"/>
</dbReference>
<evidence type="ECO:0000313" key="3">
    <source>
        <dbReference type="Proteomes" id="UP000242930"/>
    </source>
</evidence>
<dbReference type="InterPro" id="IPR013096">
    <property type="entry name" value="Cupin_2"/>
</dbReference>